<dbReference type="CDD" id="cd00657">
    <property type="entry name" value="Ferritin_like"/>
    <property type="match status" value="1"/>
</dbReference>
<dbReference type="SUPFAM" id="SSF47240">
    <property type="entry name" value="Ferritin-like"/>
    <property type="match status" value="1"/>
</dbReference>
<comment type="caution">
    <text evidence="1">The sequence shown here is derived from an EMBL/GenBank/DDBJ whole genome shotgun (WGS) entry which is preliminary data.</text>
</comment>
<accession>A0A3D9HVW3</accession>
<dbReference type="PIRSF" id="PIRSF012318">
    <property type="entry name" value="UCP012318"/>
    <property type="match status" value="1"/>
</dbReference>
<protein>
    <submittedName>
        <fullName evidence="1">Uncharacterized ferritin-like protein (DUF455 family)</fullName>
    </submittedName>
</protein>
<organism evidence="1 2">
    <name type="scientific">Aestuariispira insulae</name>
    <dbReference type="NCBI Taxonomy" id="1461337"/>
    <lineage>
        <taxon>Bacteria</taxon>
        <taxon>Pseudomonadati</taxon>
        <taxon>Pseudomonadota</taxon>
        <taxon>Alphaproteobacteria</taxon>
        <taxon>Rhodospirillales</taxon>
        <taxon>Kiloniellaceae</taxon>
        <taxon>Aestuariispira</taxon>
    </lineage>
</organism>
<dbReference type="PANTHER" id="PTHR42782">
    <property type="entry name" value="SI:CH73-314G15.3"/>
    <property type="match status" value="1"/>
</dbReference>
<proteinExistence type="predicted"/>
<dbReference type="PANTHER" id="PTHR42782:SF4">
    <property type="entry name" value="DUF455 DOMAIN-CONTAINING PROTEIN"/>
    <property type="match status" value="1"/>
</dbReference>
<dbReference type="InterPro" id="IPR007402">
    <property type="entry name" value="DUF455"/>
</dbReference>
<evidence type="ECO:0000313" key="2">
    <source>
        <dbReference type="Proteomes" id="UP000256845"/>
    </source>
</evidence>
<dbReference type="InterPro" id="IPR011197">
    <property type="entry name" value="UCP012318"/>
</dbReference>
<reference evidence="1 2" key="1">
    <citation type="submission" date="2018-07" db="EMBL/GenBank/DDBJ databases">
        <title>Genomic Encyclopedia of Type Strains, Phase III (KMG-III): the genomes of soil and plant-associated and newly described type strains.</title>
        <authorList>
            <person name="Whitman W."/>
        </authorList>
    </citation>
    <scope>NUCLEOTIDE SEQUENCE [LARGE SCALE GENOMIC DNA]</scope>
    <source>
        <strain evidence="1 2">CECT 8488</strain>
    </source>
</reference>
<dbReference type="OrthoDB" id="9778629at2"/>
<gene>
    <name evidence="1" type="ORF">DFP90_101445</name>
</gene>
<dbReference type="Pfam" id="PF04305">
    <property type="entry name" value="DUF455"/>
    <property type="match status" value="1"/>
</dbReference>
<keyword evidence="2" id="KW-1185">Reference proteome</keyword>
<dbReference type="AlphaFoldDB" id="A0A3D9HVW3"/>
<name>A0A3D9HVW3_9PROT</name>
<sequence length="263" mass="29367">MTLVNAALEALGTSDARAKAMRSRELATEWFSGRIAEIGSAPIPERPARPEAPILMPPADVPKRKITRGLPGRIALLHALSHIELNAIDLAWDIAARFTHEKLPREFYDDWVKVADDEARHFLMLDDILREMGSHYGALPAHDGLWEAAMKTADDLFGRLAIVPLVLEARGLDVTPAMIEKLKKAEDETSAAALQVIHDDEITHVAAGKRWFEYLCQRDGLPEIETWQNLVQTLFRGILKRPFNVVSRERAGFSAAFYDPIAS</sequence>
<dbReference type="EMBL" id="QRDW01000001">
    <property type="protein sequence ID" value="RED53653.1"/>
    <property type="molecule type" value="Genomic_DNA"/>
</dbReference>
<dbReference type="Proteomes" id="UP000256845">
    <property type="component" value="Unassembled WGS sequence"/>
</dbReference>
<dbReference type="RefSeq" id="WP_115934773.1">
    <property type="nucleotide sequence ID" value="NZ_QRDW01000001.1"/>
</dbReference>
<evidence type="ECO:0000313" key="1">
    <source>
        <dbReference type="EMBL" id="RED53653.1"/>
    </source>
</evidence>
<dbReference type="InterPro" id="IPR009078">
    <property type="entry name" value="Ferritin-like_SF"/>
</dbReference>